<keyword evidence="1" id="KW-0808">Transferase</keyword>
<evidence type="ECO:0000259" key="2">
    <source>
        <dbReference type="PROSITE" id="PS50801"/>
    </source>
</evidence>
<proteinExistence type="predicted"/>
<feature type="domain" description="STAS" evidence="2">
    <location>
        <begin position="15"/>
        <end position="93"/>
    </location>
</feature>
<organism evidence="3 4">
    <name type="scientific">Actinoplanes auranticolor</name>
    <dbReference type="NCBI Taxonomy" id="47988"/>
    <lineage>
        <taxon>Bacteria</taxon>
        <taxon>Bacillati</taxon>
        <taxon>Actinomycetota</taxon>
        <taxon>Actinomycetes</taxon>
        <taxon>Micromonosporales</taxon>
        <taxon>Micromonosporaceae</taxon>
        <taxon>Actinoplanes</taxon>
    </lineage>
</organism>
<dbReference type="CDD" id="cd16936">
    <property type="entry name" value="HATPase_RsbW-like"/>
    <property type="match status" value="1"/>
</dbReference>
<dbReference type="Gene3D" id="3.30.565.10">
    <property type="entry name" value="Histidine kinase-like ATPase, C-terminal domain"/>
    <property type="match status" value="1"/>
</dbReference>
<dbReference type="SUPFAM" id="SSF55874">
    <property type="entry name" value="ATPase domain of HSP90 chaperone/DNA topoisomerase II/histidine kinase"/>
    <property type="match status" value="1"/>
</dbReference>
<name>A0A919SXP7_9ACTN</name>
<evidence type="ECO:0000256" key="1">
    <source>
        <dbReference type="ARBA" id="ARBA00022527"/>
    </source>
</evidence>
<comment type="caution">
    <text evidence="3">The sequence shown here is derived from an EMBL/GenBank/DDBJ whole genome shotgun (WGS) entry which is preliminary data.</text>
</comment>
<dbReference type="PANTHER" id="PTHR35526:SF3">
    <property type="entry name" value="ANTI-SIGMA-F FACTOR RSBW"/>
    <property type="match status" value="1"/>
</dbReference>
<dbReference type="InterPro" id="IPR050267">
    <property type="entry name" value="Anti-sigma-factor_SerPK"/>
</dbReference>
<dbReference type="RefSeq" id="WP_212994134.1">
    <property type="nucleotide sequence ID" value="NZ_BAABEA010000022.1"/>
</dbReference>
<evidence type="ECO:0000313" key="3">
    <source>
        <dbReference type="EMBL" id="GIM78948.1"/>
    </source>
</evidence>
<dbReference type="AlphaFoldDB" id="A0A919SXP7"/>
<dbReference type="EMBL" id="BOQL01000078">
    <property type="protein sequence ID" value="GIM78948.1"/>
    <property type="molecule type" value="Genomic_DNA"/>
</dbReference>
<dbReference type="PROSITE" id="PS50801">
    <property type="entry name" value="STAS"/>
    <property type="match status" value="1"/>
</dbReference>
<dbReference type="SUPFAM" id="SSF52091">
    <property type="entry name" value="SpoIIaa-like"/>
    <property type="match status" value="1"/>
</dbReference>
<reference evidence="3" key="1">
    <citation type="submission" date="2021-03" db="EMBL/GenBank/DDBJ databases">
        <title>Whole genome shotgun sequence of Actinoplanes auranticolor NBRC 12245.</title>
        <authorList>
            <person name="Komaki H."/>
            <person name="Tamura T."/>
        </authorList>
    </citation>
    <scope>NUCLEOTIDE SEQUENCE</scope>
    <source>
        <strain evidence="3">NBRC 12245</strain>
    </source>
</reference>
<evidence type="ECO:0000313" key="4">
    <source>
        <dbReference type="Proteomes" id="UP000681340"/>
    </source>
</evidence>
<dbReference type="InterPro" id="IPR036890">
    <property type="entry name" value="HATPase_C_sf"/>
</dbReference>
<sequence>MTSQLVCRPEQHLPVAILRVSGVLDAMTKGALEHGISHALSAQPEALLLDVAALEIPDPAALDVLSTVVCRTADWPAVPIVLCGAGPDTARTIAAWPDCAAVSTAANCADALTDTKEEPEPRRIRVRLRPVPDACRQVRQLVTQACTSWHRRELAGTAALVATELVANVVRHAHTTMEFTVGLRDGRVCLTVRDGSRTLPRPKAPGIGDAGGRGLQLVRELTDAWGVLPVSDGKVVWTHLTAGAAA</sequence>
<keyword evidence="1" id="KW-0723">Serine/threonine-protein kinase</keyword>
<keyword evidence="4" id="KW-1185">Reference proteome</keyword>
<protein>
    <submittedName>
        <fullName evidence="3">Anti-anti-sigma factor</fullName>
    </submittedName>
</protein>
<dbReference type="Pfam" id="PF13581">
    <property type="entry name" value="HATPase_c_2"/>
    <property type="match status" value="1"/>
</dbReference>
<dbReference type="InterPro" id="IPR003594">
    <property type="entry name" value="HATPase_dom"/>
</dbReference>
<dbReference type="Gene3D" id="3.30.750.24">
    <property type="entry name" value="STAS domain"/>
    <property type="match status" value="1"/>
</dbReference>
<dbReference type="GO" id="GO:0004674">
    <property type="term" value="F:protein serine/threonine kinase activity"/>
    <property type="evidence" value="ECO:0007669"/>
    <property type="project" value="UniProtKB-KW"/>
</dbReference>
<dbReference type="PANTHER" id="PTHR35526">
    <property type="entry name" value="ANTI-SIGMA-F FACTOR RSBW-RELATED"/>
    <property type="match status" value="1"/>
</dbReference>
<accession>A0A919SXP7</accession>
<keyword evidence="1" id="KW-0418">Kinase</keyword>
<dbReference type="InterPro" id="IPR036513">
    <property type="entry name" value="STAS_dom_sf"/>
</dbReference>
<gene>
    <name evidence="3" type="ORF">Aau02nite_83390</name>
</gene>
<dbReference type="Proteomes" id="UP000681340">
    <property type="component" value="Unassembled WGS sequence"/>
</dbReference>
<dbReference type="InterPro" id="IPR002645">
    <property type="entry name" value="STAS_dom"/>
</dbReference>